<dbReference type="Proteomes" id="UP000284706">
    <property type="component" value="Unassembled WGS sequence"/>
</dbReference>
<keyword evidence="1" id="KW-0378">Hydrolase</keyword>
<dbReference type="GO" id="GO:0006508">
    <property type="term" value="P:proteolysis"/>
    <property type="evidence" value="ECO:0007669"/>
    <property type="project" value="InterPro"/>
</dbReference>
<evidence type="ECO:0000313" key="5">
    <source>
        <dbReference type="EMBL" id="PPR04732.1"/>
    </source>
</evidence>
<evidence type="ECO:0000259" key="4">
    <source>
        <dbReference type="Pfam" id="PF07859"/>
    </source>
</evidence>
<evidence type="ECO:0000256" key="2">
    <source>
        <dbReference type="SAM" id="MobiDB-lite"/>
    </source>
</evidence>
<dbReference type="InterPro" id="IPR029058">
    <property type="entry name" value="AB_hydrolase_fold"/>
</dbReference>
<dbReference type="Pfam" id="PF00326">
    <property type="entry name" value="Peptidase_S9"/>
    <property type="match status" value="1"/>
</dbReference>
<reference evidence="5 6" key="1">
    <citation type="journal article" date="2018" name="Evol. Lett.">
        <title>Horizontal gene cluster transfer increased hallucinogenic mushroom diversity.</title>
        <authorList>
            <person name="Reynolds H.T."/>
            <person name="Vijayakumar V."/>
            <person name="Gluck-Thaler E."/>
            <person name="Korotkin H.B."/>
            <person name="Matheny P.B."/>
            <person name="Slot J.C."/>
        </authorList>
    </citation>
    <scope>NUCLEOTIDE SEQUENCE [LARGE SCALE GENOMIC DNA]</scope>
    <source>
        <strain evidence="5 6">SRW20</strain>
    </source>
</reference>
<dbReference type="PANTHER" id="PTHR48081">
    <property type="entry name" value="AB HYDROLASE SUPERFAMILY PROTEIN C4A8.06C"/>
    <property type="match status" value="1"/>
</dbReference>
<evidence type="ECO:0008006" key="7">
    <source>
        <dbReference type="Google" id="ProtNLM"/>
    </source>
</evidence>
<feature type="domain" description="Alpha/beta hydrolase fold-3" evidence="4">
    <location>
        <begin position="54"/>
        <end position="165"/>
    </location>
</feature>
<feature type="region of interest" description="Disordered" evidence="2">
    <location>
        <begin position="272"/>
        <end position="291"/>
    </location>
</feature>
<keyword evidence="6" id="KW-1185">Reference proteome</keyword>
<dbReference type="STRING" id="231916.A0A409YNZ5"/>
<sequence>MTSLVDRLDEHTTLEYKKLEGSLPISLDIYYPPQPYTAPSRVPSDVPLPVIPTVVYFHAGGLTVGNRESWFPNWLHKRVNSLGYVFISADYQLIPPSTAHDIVKDLQDLFAFITGREMQSGEATFKVDCDRIAVCGSSAGGLCAYLAVMNCEPKPKALLSLYGMGGDFFTWHYIAPKTSVFFRGREMLDPANFAKYLYPFQPEDPLHKTSDSPRAYHPQSYHIPNYPANERMLLARLYLQMGNFLDYYTGMHEPSLSALLRDILLAREGEENKEGNARALDSSSSPTSTAEDYKRVIPPTQFSIFPQLADHGSWPPTLLWHGTADTAVPIEDSRNMHKLLENAGVPVQLIEFENQEHSFDYSPNAEDLWKENFDGVKAFFDKWLRN</sequence>
<name>A0A409YNZ5_9AGAR</name>
<dbReference type="InParanoid" id="A0A409YNZ5"/>
<comment type="caution">
    <text evidence="5">The sequence shown here is derived from an EMBL/GenBank/DDBJ whole genome shotgun (WGS) entry which is preliminary data.</text>
</comment>
<dbReference type="EMBL" id="NHYE01000578">
    <property type="protein sequence ID" value="PPR04732.1"/>
    <property type="molecule type" value="Genomic_DNA"/>
</dbReference>
<dbReference type="SUPFAM" id="SSF53474">
    <property type="entry name" value="alpha/beta-Hydrolases"/>
    <property type="match status" value="1"/>
</dbReference>
<dbReference type="InterPro" id="IPR001375">
    <property type="entry name" value="Peptidase_S9_cat"/>
</dbReference>
<feature type="domain" description="Peptidase S9 prolyl oligopeptidase catalytic" evidence="3">
    <location>
        <begin position="306"/>
        <end position="384"/>
    </location>
</feature>
<proteinExistence type="predicted"/>
<dbReference type="InterPro" id="IPR050300">
    <property type="entry name" value="GDXG_lipolytic_enzyme"/>
</dbReference>
<dbReference type="GO" id="GO:0008236">
    <property type="term" value="F:serine-type peptidase activity"/>
    <property type="evidence" value="ECO:0007669"/>
    <property type="project" value="InterPro"/>
</dbReference>
<dbReference type="Gene3D" id="3.40.50.1820">
    <property type="entry name" value="alpha/beta hydrolase"/>
    <property type="match status" value="1"/>
</dbReference>
<dbReference type="OrthoDB" id="19653at2759"/>
<organism evidence="5 6">
    <name type="scientific">Gymnopilus dilepis</name>
    <dbReference type="NCBI Taxonomy" id="231916"/>
    <lineage>
        <taxon>Eukaryota</taxon>
        <taxon>Fungi</taxon>
        <taxon>Dikarya</taxon>
        <taxon>Basidiomycota</taxon>
        <taxon>Agaricomycotina</taxon>
        <taxon>Agaricomycetes</taxon>
        <taxon>Agaricomycetidae</taxon>
        <taxon>Agaricales</taxon>
        <taxon>Agaricineae</taxon>
        <taxon>Hymenogastraceae</taxon>
        <taxon>Gymnopilus</taxon>
    </lineage>
</organism>
<evidence type="ECO:0000256" key="1">
    <source>
        <dbReference type="ARBA" id="ARBA00022801"/>
    </source>
</evidence>
<evidence type="ECO:0000313" key="6">
    <source>
        <dbReference type="Proteomes" id="UP000284706"/>
    </source>
</evidence>
<gene>
    <name evidence="5" type="ORF">CVT26_012867</name>
</gene>
<dbReference type="PANTHER" id="PTHR48081:SF3">
    <property type="entry name" value="ALPHA_BETA HYDROLASE FOLD-3 DOMAIN-CONTAINING PROTEIN"/>
    <property type="match status" value="1"/>
</dbReference>
<protein>
    <recommendedName>
        <fullName evidence="7">Alpha/beta hydrolase fold-3 domain-containing protein</fullName>
    </recommendedName>
</protein>
<dbReference type="AlphaFoldDB" id="A0A409YNZ5"/>
<evidence type="ECO:0000259" key="3">
    <source>
        <dbReference type="Pfam" id="PF00326"/>
    </source>
</evidence>
<dbReference type="Pfam" id="PF07859">
    <property type="entry name" value="Abhydrolase_3"/>
    <property type="match status" value="1"/>
</dbReference>
<feature type="compositionally biased region" description="Polar residues" evidence="2">
    <location>
        <begin position="281"/>
        <end position="290"/>
    </location>
</feature>
<accession>A0A409YNZ5</accession>
<dbReference type="InterPro" id="IPR013094">
    <property type="entry name" value="AB_hydrolase_3"/>
</dbReference>